<organism evidence="2 3">
    <name type="scientific">Natronococcus occultus SP4</name>
    <dbReference type="NCBI Taxonomy" id="694430"/>
    <lineage>
        <taxon>Archaea</taxon>
        <taxon>Methanobacteriati</taxon>
        <taxon>Methanobacteriota</taxon>
        <taxon>Stenosarchaea group</taxon>
        <taxon>Halobacteria</taxon>
        <taxon>Halobacteriales</taxon>
        <taxon>Natrialbaceae</taxon>
        <taxon>Natronococcus</taxon>
    </lineage>
</organism>
<evidence type="ECO:0000313" key="3">
    <source>
        <dbReference type="Proteomes" id="UP000010878"/>
    </source>
</evidence>
<gene>
    <name evidence="2" type="ORF">Natoc_1658</name>
</gene>
<dbReference type="AlphaFoldDB" id="L0K018"/>
<dbReference type="EMBL" id="CP003929">
    <property type="protein sequence ID" value="AGB37463.1"/>
    <property type="molecule type" value="Genomic_DNA"/>
</dbReference>
<dbReference type="eggNOG" id="arCOG03828">
    <property type="taxonomic scope" value="Archaea"/>
</dbReference>
<accession>L0K018</accession>
<feature type="domain" description="DUF7344" evidence="1">
    <location>
        <begin position="8"/>
        <end position="87"/>
    </location>
</feature>
<dbReference type="HOGENOM" id="CLU_131305_2_0_2"/>
<keyword evidence="3" id="KW-1185">Reference proteome</keyword>
<sequence length="110" mass="12728">MVALKTVFELLENERRRYALYYLYERDGPVPIEDVVETVERWETDGDGRVLDDGSFEEIALELQHRHLPRSAEVEFVQYDPSQNVVQINGSPPEFDAFVTIAKLLESPDD</sequence>
<reference evidence="2 3" key="1">
    <citation type="submission" date="2012-11" db="EMBL/GenBank/DDBJ databases">
        <title>FINISHED of Natronococcus occultus SP4, DSM 3396.</title>
        <authorList>
            <consortium name="DOE Joint Genome Institute"/>
            <person name="Eisen J."/>
            <person name="Huntemann M."/>
            <person name="Wei C.-L."/>
            <person name="Han J."/>
            <person name="Detter J.C."/>
            <person name="Han C."/>
            <person name="Tapia R."/>
            <person name="Chen A."/>
            <person name="Kyrpides N."/>
            <person name="Mavromatis K."/>
            <person name="Markowitz V."/>
            <person name="Szeto E."/>
            <person name="Ivanova N."/>
            <person name="Mikhailova N."/>
            <person name="Ovchinnikova G."/>
            <person name="Pagani I."/>
            <person name="Pati A."/>
            <person name="Goodwin L."/>
            <person name="Nordberg H.P."/>
            <person name="Cantor M.N."/>
            <person name="Hua S.X."/>
            <person name="Woyke T."/>
            <person name="Eisen J."/>
            <person name="Klenk H.-P."/>
            <person name="Klenk H.-P."/>
        </authorList>
    </citation>
    <scope>NUCLEOTIDE SEQUENCE [LARGE SCALE GENOMIC DNA]</scope>
    <source>
        <strain evidence="2 3">SP4</strain>
    </source>
</reference>
<dbReference type="GeneID" id="14404742"/>
<dbReference type="Proteomes" id="UP000010878">
    <property type="component" value="Chromosome"/>
</dbReference>
<proteinExistence type="predicted"/>
<dbReference type="KEGG" id="nou:Natoc_1658"/>
<evidence type="ECO:0000313" key="2">
    <source>
        <dbReference type="EMBL" id="AGB37463.1"/>
    </source>
</evidence>
<dbReference type="Pfam" id="PF24035">
    <property type="entry name" value="DUF7344"/>
    <property type="match status" value="1"/>
</dbReference>
<dbReference type="OrthoDB" id="241828at2157"/>
<dbReference type="STRING" id="694430.Natoc_1658"/>
<dbReference type="InterPro" id="IPR055768">
    <property type="entry name" value="DUF7344"/>
</dbReference>
<protein>
    <recommendedName>
        <fullName evidence="1">DUF7344 domain-containing protein</fullName>
    </recommendedName>
</protein>
<evidence type="ECO:0000259" key="1">
    <source>
        <dbReference type="Pfam" id="PF24035"/>
    </source>
</evidence>
<name>L0K018_9EURY</name>
<dbReference type="RefSeq" id="WP_015320910.1">
    <property type="nucleotide sequence ID" value="NC_019974.1"/>
</dbReference>